<dbReference type="Gene3D" id="3.40.50.1580">
    <property type="entry name" value="Nucleoside phosphorylase domain"/>
    <property type="match status" value="1"/>
</dbReference>
<gene>
    <name evidence="2" type="ORF">BP01DRAFT_353938</name>
</gene>
<evidence type="ECO:0000313" key="2">
    <source>
        <dbReference type="EMBL" id="PYH48064.1"/>
    </source>
</evidence>
<dbReference type="OrthoDB" id="20872at2759"/>
<sequence length="204" mass="21863">MPSCAHFPPVDQIRIAIICALALEADAVQAVLDESCKLPTDLYTPLPDDPNTYTLGRIGPHDIVLVELPGIGTLNATIGAGYLRRRFPQVHLALLVGICGAAPYSPDGTDIFLGDVLISPRTGREASKPASDELVRNSSQPPKAVLPAQRRSGKEQSSIILTFIALFFWRSRSVLEPRIGAPLSLPATTTRISSPHGPASIRRA</sequence>
<dbReference type="SUPFAM" id="SSF53167">
    <property type="entry name" value="Purine and uridine phosphorylases"/>
    <property type="match status" value="1"/>
</dbReference>
<dbReference type="AlphaFoldDB" id="A0A318ZNH0"/>
<dbReference type="InterPro" id="IPR035994">
    <property type="entry name" value="Nucleoside_phosphorylase_sf"/>
</dbReference>
<protein>
    <recommendedName>
        <fullName evidence="4">Nucleoside phosphorylase domain-containing protein</fullName>
    </recommendedName>
</protein>
<keyword evidence="3" id="KW-1185">Reference proteome</keyword>
<evidence type="ECO:0000256" key="1">
    <source>
        <dbReference type="SAM" id="MobiDB-lite"/>
    </source>
</evidence>
<dbReference type="EMBL" id="KZ821222">
    <property type="protein sequence ID" value="PYH48064.1"/>
    <property type="molecule type" value="Genomic_DNA"/>
</dbReference>
<dbReference type="PANTHER" id="PTHR46082:SF6">
    <property type="entry name" value="AAA+ ATPASE DOMAIN-CONTAINING PROTEIN-RELATED"/>
    <property type="match status" value="1"/>
</dbReference>
<proteinExistence type="predicted"/>
<organism evidence="2 3">
    <name type="scientific">Aspergillus saccharolyticus JOP 1030-1</name>
    <dbReference type="NCBI Taxonomy" id="1450539"/>
    <lineage>
        <taxon>Eukaryota</taxon>
        <taxon>Fungi</taxon>
        <taxon>Dikarya</taxon>
        <taxon>Ascomycota</taxon>
        <taxon>Pezizomycotina</taxon>
        <taxon>Eurotiomycetes</taxon>
        <taxon>Eurotiomycetidae</taxon>
        <taxon>Eurotiales</taxon>
        <taxon>Aspergillaceae</taxon>
        <taxon>Aspergillus</taxon>
        <taxon>Aspergillus subgen. Circumdati</taxon>
    </lineage>
</organism>
<dbReference type="PANTHER" id="PTHR46082">
    <property type="entry name" value="ATP/GTP-BINDING PROTEIN-RELATED"/>
    <property type="match status" value="1"/>
</dbReference>
<name>A0A318ZNH0_9EURO</name>
<dbReference type="InterPro" id="IPR053137">
    <property type="entry name" value="NLR-like"/>
</dbReference>
<dbReference type="RefSeq" id="XP_025434046.1">
    <property type="nucleotide sequence ID" value="XM_025574303.1"/>
</dbReference>
<dbReference type="Proteomes" id="UP000248349">
    <property type="component" value="Unassembled WGS sequence"/>
</dbReference>
<feature type="compositionally biased region" description="Basic and acidic residues" evidence="1">
    <location>
        <begin position="123"/>
        <end position="135"/>
    </location>
</feature>
<accession>A0A318ZNH0</accession>
<evidence type="ECO:0000313" key="3">
    <source>
        <dbReference type="Proteomes" id="UP000248349"/>
    </source>
</evidence>
<feature type="region of interest" description="Disordered" evidence="1">
    <location>
        <begin position="123"/>
        <end position="151"/>
    </location>
</feature>
<dbReference type="GeneID" id="37075531"/>
<dbReference type="GO" id="GO:0003824">
    <property type="term" value="F:catalytic activity"/>
    <property type="evidence" value="ECO:0007669"/>
    <property type="project" value="InterPro"/>
</dbReference>
<reference evidence="2 3" key="1">
    <citation type="submission" date="2016-12" db="EMBL/GenBank/DDBJ databases">
        <title>The genomes of Aspergillus section Nigri reveals drivers in fungal speciation.</title>
        <authorList>
            <consortium name="DOE Joint Genome Institute"/>
            <person name="Vesth T.C."/>
            <person name="Nybo J."/>
            <person name="Theobald S."/>
            <person name="Brandl J."/>
            <person name="Frisvad J.C."/>
            <person name="Nielsen K.F."/>
            <person name="Lyhne E.K."/>
            <person name="Kogle M.E."/>
            <person name="Kuo A."/>
            <person name="Riley R."/>
            <person name="Clum A."/>
            <person name="Nolan M."/>
            <person name="Lipzen A."/>
            <person name="Salamov A."/>
            <person name="Henrissat B."/>
            <person name="Wiebenga A."/>
            <person name="De Vries R.P."/>
            <person name="Grigoriev I.V."/>
            <person name="Mortensen U.H."/>
            <person name="Andersen M.R."/>
            <person name="Baker S.E."/>
        </authorList>
    </citation>
    <scope>NUCLEOTIDE SEQUENCE [LARGE SCALE GENOMIC DNA]</scope>
    <source>
        <strain evidence="2 3">JOP 1030-1</strain>
    </source>
</reference>
<evidence type="ECO:0008006" key="4">
    <source>
        <dbReference type="Google" id="ProtNLM"/>
    </source>
</evidence>
<dbReference type="STRING" id="1450539.A0A318ZNH0"/>
<dbReference type="GO" id="GO:0009116">
    <property type="term" value="P:nucleoside metabolic process"/>
    <property type="evidence" value="ECO:0007669"/>
    <property type="project" value="InterPro"/>
</dbReference>